<dbReference type="EMBL" id="MT141572">
    <property type="protein sequence ID" value="QJA67526.1"/>
    <property type="molecule type" value="Genomic_DNA"/>
</dbReference>
<dbReference type="AlphaFoldDB" id="A0A6H1ZAZ5"/>
<dbReference type="EMBL" id="MT144665">
    <property type="protein sequence ID" value="QJH96849.1"/>
    <property type="molecule type" value="Genomic_DNA"/>
</dbReference>
<dbReference type="EMBL" id="MT143978">
    <property type="protein sequence ID" value="QJA44629.1"/>
    <property type="molecule type" value="Genomic_DNA"/>
</dbReference>
<gene>
    <name evidence="4" type="ORF">MM415A00133_0048</name>
    <name evidence="2" type="ORF">MM415B00206_0043</name>
    <name evidence="1" type="ORF">TM448A00125_0025</name>
    <name evidence="3" type="ORF">TM448B00851_0010</name>
</gene>
<protein>
    <submittedName>
        <fullName evidence="1">Uncharacterized protein</fullName>
    </submittedName>
</protein>
<evidence type="ECO:0000313" key="1">
    <source>
        <dbReference type="EMBL" id="QJA44629.1"/>
    </source>
</evidence>
<evidence type="ECO:0000313" key="2">
    <source>
        <dbReference type="EMBL" id="QJA67526.1"/>
    </source>
</evidence>
<reference evidence="1" key="1">
    <citation type="submission" date="2020-03" db="EMBL/GenBank/DDBJ databases">
        <title>The deep terrestrial virosphere.</title>
        <authorList>
            <person name="Holmfeldt K."/>
            <person name="Nilsson E."/>
            <person name="Simone D."/>
            <person name="Lopez-Fernandez M."/>
            <person name="Wu X."/>
            <person name="de Brujin I."/>
            <person name="Lundin D."/>
            <person name="Andersson A."/>
            <person name="Bertilsson S."/>
            <person name="Dopson M."/>
        </authorList>
    </citation>
    <scope>NUCLEOTIDE SEQUENCE</scope>
    <source>
        <strain evidence="4">MM415A00133</strain>
        <strain evidence="2">MM415B00206</strain>
        <strain evidence="1">TM448A00125</strain>
        <strain evidence="3">TM448B00851</strain>
    </source>
</reference>
<dbReference type="EMBL" id="MT145194">
    <property type="protein sequence ID" value="QJI05105.1"/>
    <property type="molecule type" value="Genomic_DNA"/>
</dbReference>
<evidence type="ECO:0000313" key="4">
    <source>
        <dbReference type="EMBL" id="QJI05105.1"/>
    </source>
</evidence>
<name>A0A6H1ZAZ5_9ZZZZ</name>
<organism evidence="1">
    <name type="scientific">viral metagenome</name>
    <dbReference type="NCBI Taxonomy" id="1070528"/>
    <lineage>
        <taxon>unclassified sequences</taxon>
        <taxon>metagenomes</taxon>
        <taxon>organismal metagenomes</taxon>
    </lineage>
</organism>
<sequence length="107" mass="12153">MTHPTLTIRSGVNTSIEDLLGIIPLFLDDADPRPAKEQLDEKYAHGGGFRHLEGFKMLPNGDLKYPGDEPTRFLAHTYLRDEKIIFYEHAWVAIVQPDGSFEVSRLD</sequence>
<accession>A0A6H1ZAZ5</accession>
<proteinExistence type="predicted"/>
<evidence type="ECO:0000313" key="3">
    <source>
        <dbReference type="EMBL" id="QJH96849.1"/>
    </source>
</evidence>